<accession>A0ABN5JGS6</accession>
<name>A0ABN5JGS6_FUSVA</name>
<sequence>MLDKNIDEVKNKVISLLKKKYRNSEIKKEKLILLNKGKFANATVFRYCDEKIDLTIKDFSGSPWLIKNIFGRFAVNVEGKTLKKLEGNMSVTKQVKFLSPYTLSFAYIKGKSLKQCDNIKKDFFITLERNVRDMHEKEIVHLDLRNLGNIIMGENGYPYIIDFQSCISTKYVPKKLKKILKKVDISGVYKCWENRCSEPLDEKRRKFLDSFKEIRKLWVLKGYPLLRMVKKIKGKISLKKTF</sequence>
<keyword evidence="2" id="KW-1185">Reference proteome</keyword>
<organism evidence="1 2">
    <name type="scientific">Fusobacterium varium ATCC 27725</name>
    <dbReference type="NCBI Taxonomy" id="469618"/>
    <lineage>
        <taxon>Bacteria</taxon>
        <taxon>Fusobacteriati</taxon>
        <taxon>Fusobacteriota</taxon>
        <taxon>Fusobacteriia</taxon>
        <taxon>Fusobacteriales</taxon>
        <taxon>Fusobacteriaceae</taxon>
        <taxon>Fusobacterium</taxon>
    </lineage>
</organism>
<evidence type="ECO:0000313" key="1">
    <source>
        <dbReference type="EMBL" id="AVQ30646.1"/>
    </source>
</evidence>
<protein>
    <recommendedName>
        <fullName evidence="3">Serine/threonine protein kinase</fullName>
    </recommendedName>
</protein>
<dbReference type="Proteomes" id="UP000241238">
    <property type="component" value="Chromosome"/>
</dbReference>
<dbReference type="SUPFAM" id="SSF56112">
    <property type="entry name" value="Protein kinase-like (PK-like)"/>
    <property type="match status" value="1"/>
</dbReference>
<gene>
    <name evidence="1" type="ORF">C4N18_05250</name>
</gene>
<dbReference type="InterPro" id="IPR011009">
    <property type="entry name" value="Kinase-like_dom_sf"/>
</dbReference>
<evidence type="ECO:0008006" key="3">
    <source>
        <dbReference type="Google" id="ProtNLM"/>
    </source>
</evidence>
<dbReference type="GeneID" id="77467392"/>
<evidence type="ECO:0000313" key="2">
    <source>
        <dbReference type="Proteomes" id="UP000241238"/>
    </source>
</evidence>
<dbReference type="EMBL" id="CP028103">
    <property type="protein sequence ID" value="AVQ30646.1"/>
    <property type="molecule type" value="Genomic_DNA"/>
</dbReference>
<dbReference type="Gene3D" id="1.10.510.10">
    <property type="entry name" value="Transferase(Phosphotransferase) domain 1"/>
    <property type="match status" value="1"/>
</dbReference>
<proteinExistence type="predicted"/>
<reference evidence="2" key="1">
    <citation type="journal article" date="2018" name="MSphere">
        <title>Fusobacterium Genomics Using MinION and Illumina Sequencing Enables Genome Completion and Correction.</title>
        <authorList>
            <person name="Todd S.M."/>
            <person name="Settlage R.E."/>
            <person name="Lahmers K.K."/>
            <person name="Slade D.J."/>
        </authorList>
    </citation>
    <scope>NUCLEOTIDE SEQUENCE [LARGE SCALE GENOMIC DNA]</scope>
    <source>
        <strain evidence="2">ATCC 27725</strain>
    </source>
</reference>
<dbReference type="RefSeq" id="WP_005950293.1">
    <property type="nucleotide sequence ID" value="NZ_CP028103.1"/>
</dbReference>